<protein>
    <submittedName>
        <fullName evidence="1">TRL-like family protein</fullName>
    </submittedName>
</protein>
<dbReference type="Pfam" id="PF13146">
    <property type="entry name" value="TRL"/>
    <property type="match status" value="1"/>
</dbReference>
<evidence type="ECO:0000313" key="2">
    <source>
        <dbReference type="Proteomes" id="UP000018719"/>
    </source>
</evidence>
<dbReference type="Proteomes" id="UP000018719">
    <property type="component" value="Unassembled WGS sequence"/>
</dbReference>
<sequence length="109" mass="11723">MIRLSERMILFLIFILFAGSVSNCAVGPVYGYLYTSTSFPGELNVSNAVTPAKKGQSCMTSFAGLVTWGSSSAGKLALENKITRISTIDHSTKSYVGLIRKYCTIIAGE</sequence>
<accession>V6HXN1</accession>
<evidence type="ECO:0000313" key="1">
    <source>
        <dbReference type="EMBL" id="EQA37769.1"/>
    </source>
</evidence>
<comment type="caution">
    <text evidence="1">The sequence shown here is derived from an EMBL/GenBank/DDBJ whole genome shotgun (WGS) entry which is preliminary data.</text>
</comment>
<proteinExistence type="predicted"/>
<name>V6HXN1_9LEPT</name>
<organism evidence="1 2">
    <name type="scientific">Leptospira inadai serovar Lyme str. 10</name>
    <dbReference type="NCBI Taxonomy" id="1049790"/>
    <lineage>
        <taxon>Bacteria</taxon>
        <taxon>Pseudomonadati</taxon>
        <taxon>Spirochaetota</taxon>
        <taxon>Spirochaetia</taxon>
        <taxon>Leptospirales</taxon>
        <taxon>Leptospiraceae</taxon>
        <taxon>Leptospira</taxon>
    </lineage>
</organism>
<reference evidence="1 2" key="1">
    <citation type="submission" date="2013-05" db="EMBL/GenBank/DDBJ databases">
        <authorList>
            <person name="Harkins D.M."/>
            <person name="Durkin A.S."/>
            <person name="Brinkac L.M."/>
            <person name="Haft D.H."/>
            <person name="Selengut J.D."/>
            <person name="Sanka R."/>
            <person name="DePew J."/>
            <person name="Purushe J."/>
            <person name="Hartskeerl R.A."/>
            <person name="Ahmed A."/>
            <person name="van der Linden H."/>
            <person name="Goris M.G.A."/>
            <person name="Vinetz J.M."/>
            <person name="Sutton G.G."/>
            <person name="Nierman W.C."/>
            <person name="Fouts D.E."/>
        </authorList>
    </citation>
    <scope>NUCLEOTIDE SEQUENCE [LARGE SCALE GENOMIC DNA]</scope>
    <source>
        <strain evidence="1 2">10</strain>
    </source>
</reference>
<dbReference type="EMBL" id="AHMM02000015">
    <property type="protein sequence ID" value="EQA37769.1"/>
    <property type="molecule type" value="Genomic_DNA"/>
</dbReference>
<gene>
    <name evidence="1" type="ORF">LEP1GSC047_3957</name>
</gene>
<dbReference type="InterPro" id="IPR025113">
    <property type="entry name" value="TRL-like"/>
</dbReference>
<dbReference type="STRING" id="1049790.LEP1GSC047_3957"/>
<dbReference type="AlphaFoldDB" id="V6HXN1"/>